<keyword evidence="1" id="KW-1133">Transmembrane helix</keyword>
<feature type="transmembrane region" description="Helical" evidence="1">
    <location>
        <begin position="56"/>
        <end position="75"/>
    </location>
</feature>
<evidence type="ECO:0000313" key="3">
    <source>
        <dbReference type="EMBL" id="API87605.1"/>
    </source>
</evidence>
<dbReference type="NCBIfam" id="NF047864">
    <property type="entry name" value="CBU_0592_membra"/>
    <property type="match status" value="1"/>
</dbReference>
<name>A0A1L4BUS8_9GAMM</name>
<gene>
    <name evidence="3" type="ORF">F7310_09675</name>
</gene>
<dbReference type="EMBL" id="CP016796">
    <property type="protein sequence ID" value="API87605.1"/>
    <property type="molecule type" value="Genomic_DNA"/>
</dbReference>
<evidence type="ECO:0000259" key="2">
    <source>
        <dbReference type="Pfam" id="PF26604"/>
    </source>
</evidence>
<keyword evidence="1" id="KW-0472">Membrane</keyword>
<proteinExistence type="predicted"/>
<feature type="transmembrane region" description="Helical" evidence="1">
    <location>
        <begin position="6"/>
        <end position="24"/>
    </location>
</feature>
<feature type="transmembrane region" description="Helical" evidence="1">
    <location>
        <begin position="31"/>
        <end position="50"/>
    </location>
</feature>
<accession>A0A1L4BUS8</accession>
<dbReference type="Proteomes" id="UP000184222">
    <property type="component" value="Chromosome"/>
</dbReference>
<dbReference type="Pfam" id="PF26604">
    <property type="entry name" value="CBU_0592"/>
    <property type="match status" value="1"/>
</dbReference>
<evidence type="ECO:0000256" key="1">
    <source>
        <dbReference type="SAM" id="Phobius"/>
    </source>
</evidence>
<keyword evidence="1" id="KW-0812">Transmembrane</keyword>
<protein>
    <recommendedName>
        <fullName evidence="2">CBU-0592-like domain-containing protein</fullName>
    </recommendedName>
</protein>
<dbReference type="AlphaFoldDB" id="A0A1L4BUS8"/>
<dbReference type="STRING" id="573570.F7310_09675"/>
<reference evidence="3 4" key="1">
    <citation type="journal article" date="2016" name="Appl. Environ. Microbiol.">
        <title>Whole genome relationships among Francisella bacteria of diverse origin define new species and provide specific regions for detection.</title>
        <authorList>
            <person name="Challacombe J.F."/>
            <person name="Petersen J.M."/>
            <person name="Gallegos-Graves V."/>
            <person name="Hodge D."/>
            <person name="Pillai S."/>
            <person name="Kuske C.R."/>
        </authorList>
    </citation>
    <scope>NUCLEOTIDE SEQUENCE [LARGE SCALE GENOMIC DNA]</scope>
    <source>
        <strain evidence="4">TX07-7310</strain>
    </source>
</reference>
<sequence length="86" mass="9571">MLANTIGVGGDVLVIIAFFLLQINKVKSNDLSYLVLNILGSFGVLFSLIYHWNLPAFIIEGAWVIISAYGIYNYFKNKNIKSSAQN</sequence>
<organism evidence="3 4">
    <name type="scientific">Francisella uliginis</name>
    <dbReference type="NCBI Taxonomy" id="573570"/>
    <lineage>
        <taxon>Bacteria</taxon>
        <taxon>Pseudomonadati</taxon>
        <taxon>Pseudomonadota</taxon>
        <taxon>Gammaproteobacteria</taxon>
        <taxon>Thiotrichales</taxon>
        <taxon>Francisellaceae</taxon>
        <taxon>Francisella</taxon>
    </lineage>
</organism>
<dbReference type="InterPro" id="IPR058058">
    <property type="entry name" value="CBU_0592-like"/>
</dbReference>
<dbReference type="RefSeq" id="WP_072713386.1">
    <property type="nucleotide sequence ID" value="NZ_CP016796.1"/>
</dbReference>
<dbReference type="OrthoDB" id="5604754at2"/>
<dbReference type="KEGG" id="frx:F7310_09675"/>
<evidence type="ECO:0000313" key="4">
    <source>
        <dbReference type="Proteomes" id="UP000184222"/>
    </source>
</evidence>
<feature type="domain" description="CBU-0592-like" evidence="2">
    <location>
        <begin position="4"/>
        <end position="77"/>
    </location>
</feature>
<keyword evidence="4" id="KW-1185">Reference proteome</keyword>